<dbReference type="CDD" id="cd03215">
    <property type="entry name" value="ABC_Carb_Monos_II"/>
    <property type="match status" value="1"/>
</dbReference>
<dbReference type="InterPro" id="IPR017871">
    <property type="entry name" value="ABC_transporter-like_CS"/>
</dbReference>
<dbReference type="GO" id="GO:0005524">
    <property type="term" value="F:ATP binding"/>
    <property type="evidence" value="ECO:0007669"/>
    <property type="project" value="UniProtKB-KW"/>
</dbReference>
<evidence type="ECO:0000256" key="3">
    <source>
        <dbReference type="ARBA" id="ARBA00022475"/>
    </source>
</evidence>
<protein>
    <submittedName>
        <fullName evidence="11">D-xylose ABC transporter ATP-binding protein</fullName>
    </submittedName>
</protein>
<keyword evidence="8" id="KW-1278">Translocase</keyword>
<keyword evidence="12" id="KW-1185">Reference proteome</keyword>
<comment type="subcellular location">
    <subcellularLocation>
        <location evidence="1">Cell membrane</location>
        <topology evidence="1">Peripheral membrane protein</topology>
    </subcellularLocation>
</comment>
<evidence type="ECO:0000256" key="5">
    <source>
        <dbReference type="ARBA" id="ARBA00022737"/>
    </source>
</evidence>
<dbReference type="OrthoDB" id="304830at2"/>
<evidence type="ECO:0000313" key="11">
    <source>
        <dbReference type="EMBL" id="ORC35111.1"/>
    </source>
</evidence>
<reference evidence="11 12" key="1">
    <citation type="submission" date="2017-03" db="EMBL/GenBank/DDBJ databases">
        <title>Draft Genome sequence of Marispirochaeta sp. strain JC444.</title>
        <authorList>
            <person name="Shivani Y."/>
            <person name="Subhash Y."/>
            <person name="Sasikala C."/>
            <person name="Ramana C."/>
        </authorList>
    </citation>
    <scope>NUCLEOTIDE SEQUENCE [LARGE SCALE GENOMIC DNA]</scope>
    <source>
        <strain evidence="11 12">JC444</strain>
    </source>
</reference>
<keyword evidence="3" id="KW-1003">Cell membrane</keyword>
<evidence type="ECO:0000256" key="2">
    <source>
        <dbReference type="ARBA" id="ARBA00022448"/>
    </source>
</evidence>
<dbReference type="PROSITE" id="PS00211">
    <property type="entry name" value="ABC_TRANSPORTER_1"/>
    <property type="match status" value="1"/>
</dbReference>
<organism evidence="11 12">
    <name type="scientific">Marispirochaeta aestuarii</name>
    <dbReference type="NCBI Taxonomy" id="1963862"/>
    <lineage>
        <taxon>Bacteria</taxon>
        <taxon>Pseudomonadati</taxon>
        <taxon>Spirochaetota</taxon>
        <taxon>Spirochaetia</taxon>
        <taxon>Spirochaetales</taxon>
        <taxon>Spirochaetaceae</taxon>
        <taxon>Marispirochaeta</taxon>
    </lineage>
</organism>
<dbReference type="AlphaFoldDB" id="A0A1Y1RXL7"/>
<dbReference type="InterPro" id="IPR050107">
    <property type="entry name" value="ABC_carbohydrate_import_ATPase"/>
</dbReference>
<dbReference type="Proteomes" id="UP000192343">
    <property type="component" value="Unassembled WGS sequence"/>
</dbReference>
<dbReference type="SUPFAM" id="SSF52540">
    <property type="entry name" value="P-loop containing nucleoside triphosphate hydrolases"/>
    <property type="match status" value="2"/>
</dbReference>
<feature type="domain" description="ABC transporter" evidence="10">
    <location>
        <begin position="256"/>
        <end position="498"/>
    </location>
</feature>
<evidence type="ECO:0000256" key="4">
    <source>
        <dbReference type="ARBA" id="ARBA00022597"/>
    </source>
</evidence>
<dbReference type="FunFam" id="3.40.50.300:FF:000127">
    <property type="entry name" value="Ribose import ATP-binding protein RbsA"/>
    <property type="match status" value="1"/>
</dbReference>
<keyword evidence="2" id="KW-0813">Transport</keyword>
<dbReference type="GO" id="GO:0016887">
    <property type="term" value="F:ATP hydrolysis activity"/>
    <property type="evidence" value="ECO:0007669"/>
    <property type="project" value="InterPro"/>
</dbReference>
<dbReference type="Pfam" id="PF00005">
    <property type="entry name" value="ABC_tran"/>
    <property type="match status" value="2"/>
</dbReference>
<dbReference type="PANTHER" id="PTHR43790">
    <property type="entry name" value="CARBOHYDRATE TRANSPORT ATP-BINDING PROTEIN MG119-RELATED"/>
    <property type="match status" value="1"/>
</dbReference>
<evidence type="ECO:0000256" key="7">
    <source>
        <dbReference type="ARBA" id="ARBA00022840"/>
    </source>
</evidence>
<keyword evidence="5" id="KW-0677">Repeat</keyword>
<dbReference type="EMBL" id="MWQY01000010">
    <property type="protein sequence ID" value="ORC35111.1"/>
    <property type="molecule type" value="Genomic_DNA"/>
</dbReference>
<sequence length="506" mass="55716">MTETILELRGITKYFPGIKALDGVDLNIRPGEVHALIGENGAGKSTLVKILTGVHEPTAGQILYQGREMQLRNALEAQAAGITAIHQEASMFPELSIAENIFMGHHLKAGGGLRNLDWRGMRKKTSVLLEQIDLDLHPDTLIRNLGVAQRHMVEIAKALSIDARVVIMDEPTSALTLREVEDLYKIIRRLREEGKAIIFISHKFDEITEIADYFTVLRDGRYIGEGKVSETSVDRIVTMMVGRSLDQMFPKSQAEIGEKILEVRNISQPGFFKDISFDLHKGEILGFFGLIGSGRTEVMRSIFGIEHLHKGSVSVNGRPVHIRNPKDAINLGIAYVPEDRQTQGVILDMDLSKNITLPQLDSISPWGRIDRRRERSIAQEYGSMMEIRSSGWNVNANTLSGGNQQKVVLAKWLATRPAILILDEPTKGIDVGTKAAVHKFVSDLAAEGLGVILVSSELPEVLGMADRIIVMHEGRITQEFTRDEADSEKIIRAATAVVTGAGGAAS</sequence>
<dbReference type="InterPro" id="IPR003593">
    <property type="entry name" value="AAA+_ATPase"/>
</dbReference>
<evidence type="ECO:0000256" key="1">
    <source>
        <dbReference type="ARBA" id="ARBA00004202"/>
    </source>
</evidence>
<proteinExistence type="predicted"/>
<dbReference type="SMART" id="SM00382">
    <property type="entry name" value="AAA"/>
    <property type="match status" value="2"/>
</dbReference>
<accession>A0A1Y1RXL7</accession>
<evidence type="ECO:0000259" key="10">
    <source>
        <dbReference type="PROSITE" id="PS50893"/>
    </source>
</evidence>
<evidence type="ECO:0000256" key="6">
    <source>
        <dbReference type="ARBA" id="ARBA00022741"/>
    </source>
</evidence>
<comment type="caution">
    <text evidence="11">The sequence shown here is derived from an EMBL/GenBank/DDBJ whole genome shotgun (WGS) entry which is preliminary data.</text>
</comment>
<dbReference type="Gene3D" id="3.40.50.300">
    <property type="entry name" value="P-loop containing nucleotide triphosphate hydrolases"/>
    <property type="match status" value="2"/>
</dbReference>
<dbReference type="STRING" id="1963862.B4O97_10270"/>
<dbReference type="RefSeq" id="WP_083050587.1">
    <property type="nucleotide sequence ID" value="NZ_MWQY01000010.1"/>
</dbReference>
<gene>
    <name evidence="11" type="ORF">B4O97_10270</name>
</gene>
<keyword evidence="9" id="KW-0472">Membrane</keyword>
<feature type="domain" description="ABC transporter" evidence="10">
    <location>
        <begin position="6"/>
        <end position="244"/>
    </location>
</feature>
<dbReference type="InterPro" id="IPR003439">
    <property type="entry name" value="ABC_transporter-like_ATP-bd"/>
</dbReference>
<dbReference type="InterPro" id="IPR027417">
    <property type="entry name" value="P-loop_NTPase"/>
</dbReference>
<evidence type="ECO:0000256" key="9">
    <source>
        <dbReference type="ARBA" id="ARBA00023136"/>
    </source>
</evidence>
<evidence type="ECO:0000256" key="8">
    <source>
        <dbReference type="ARBA" id="ARBA00022967"/>
    </source>
</evidence>
<name>A0A1Y1RXL7_9SPIO</name>
<evidence type="ECO:0000313" key="12">
    <source>
        <dbReference type="Proteomes" id="UP000192343"/>
    </source>
</evidence>
<dbReference type="PROSITE" id="PS50893">
    <property type="entry name" value="ABC_TRANSPORTER_2"/>
    <property type="match status" value="2"/>
</dbReference>
<keyword evidence="4" id="KW-0762">Sugar transport</keyword>
<keyword evidence="7 11" id="KW-0067">ATP-binding</keyword>
<keyword evidence="6" id="KW-0547">Nucleotide-binding</keyword>
<dbReference type="GO" id="GO:0005886">
    <property type="term" value="C:plasma membrane"/>
    <property type="evidence" value="ECO:0007669"/>
    <property type="project" value="UniProtKB-SubCell"/>
</dbReference>
<dbReference type="CDD" id="cd03216">
    <property type="entry name" value="ABC_Carb_Monos_I"/>
    <property type="match status" value="1"/>
</dbReference>
<dbReference type="PANTHER" id="PTHR43790:SF3">
    <property type="entry name" value="D-ALLOSE IMPORT ATP-BINDING PROTEIN ALSA-RELATED"/>
    <property type="match status" value="1"/>
</dbReference>